<feature type="repeat" description="PPR" evidence="4">
    <location>
        <begin position="177"/>
        <end position="207"/>
    </location>
</feature>
<dbReference type="InterPro" id="IPR011990">
    <property type="entry name" value="TPR-like_helical_dom_sf"/>
</dbReference>
<evidence type="ECO:0000256" key="2">
    <source>
        <dbReference type="ARBA" id="ARBA00022737"/>
    </source>
</evidence>
<name>A0AAD8TR47_LOLMU</name>
<dbReference type="Pfam" id="PF01535">
    <property type="entry name" value="PPR"/>
    <property type="match status" value="2"/>
</dbReference>
<organism evidence="5 6">
    <name type="scientific">Lolium multiflorum</name>
    <name type="common">Italian ryegrass</name>
    <name type="synonym">Lolium perenne subsp. multiflorum</name>
    <dbReference type="NCBI Taxonomy" id="4521"/>
    <lineage>
        <taxon>Eukaryota</taxon>
        <taxon>Viridiplantae</taxon>
        <taxon>Streptophyta</taxon>
        <taxon>Embryophyta</taxon>
        <taxon>Tracheophyta</taxon>
        <taxon>Spermatophyta</taxon>
        <taxon>Magnoliopsida</taxon>
        <taxon>Liliopsida</taxon>
        <taxon>Poales</taxon>
        <taxon>Poaceae</taxon>
        <taxon>BOP clade</taxon>
        <taxon>Pooideae</taxon>
        <taxon>Poodae</taxon>
        <taxon>Poeae</taxon>
        <taxon>Poeae Chloroplast Group 2 (Poeae type)</taxon>
        <taxon>Loliodinae</taxon>
        <taxon>Loliinae</taxon>
        <taxon>Lolium</taxon>
    </lineage>
</organism>
<reference evidence="5" key="1">
    <citation type="submission" date="2023-07" db="EMBL/GenBank/DDBJ databases">
        <title>A chromosome-level genome assembly of Lolium multiflorum.</title>
        <authorList>
            <person name="Chen Y."/>
            <person name="Copetti D."/>
            <person name="Kolliker R."/>
            <person name="Studer B."/>
        </authorList>
    </citation>
    <scope>NUCLEOTIDE SEQUENCE</scope>
    <source>
        <strain evidence="5">02402/16</strain>
        <tissue evidence="5">Leaf</tissue>
    </source>
</reference>
<dbReference type="InterPro" id="IPR050872">
    <property type="entry name" value="PPR_P_subfamily"/>
</dbReference>
<comment type="caution">
    <text evidence="5">The sequence shown here is derived from an EMBL/GenBank/DDBJ whole genome shotgun (WGS) entry which is preliminary data.</text>
</comment>
<dbReference type="AlphaFoldDB" id="A0AAD8TR47"/>
<dbReference type="Proteomes" id="UP001231189">
    <property type="component" value="Unassembled WGS sequence"/>
</dbReference>
<protein>
    <recommendedName>
        <fullName evidence="7">Pentatricopeptide repeat-containing protein</fullName>
    </recommendedName>
</protein>
<evidence type="ECO:0000313" key="5">
    <source>
        <dbReference type="EMBL" id="KAK1692305.1"/>
    </source>
</evidence>
<feature type="repeat" description="PPR" evidence="4">
    <location>
        <begin position="106"/>
        <end position="140"/>
    </location>
</feature>
<gene>
    <name evidence="5" type="ORF">QYE76_009002</name>
</gene>
<evidence type="ECO:0000256" key="1">
    <source>
        <dbReference type="ARBA" id="ARBA00007626"/>
    </source>
</evidence>
<comment type="similarity">
    <text evidence="1">Belongs to the PPR family. P subfamily.</text>
</comment>
<keyword evidence="6" id="KW-1185">Reference proteome</keyword>
<dbReference type="NCBIfam" id="TIGR00756">
    <property type="entry name" value="PPR"/>
    <property type="match status" value="5"/>
</dbReference>
<evidence type="ECO:0000256" key="3">
    <source>
        <dbReference type="ARBA" id="ARBA00022946"/>
    </source>
</evidence>
<dbReference type="Pfam" id="PF13041">
    <property type="entry name" value="PPR_2"/>
    <property type="match status" value="2"/>
</dbReference>
<feature type="repeat" description="PPR" evidence="4">
    <location>
        <begin position="268"/>
        <end position="298"/>
    </location>
</feature>
<keyword evidence="2" id="KW-0677">Repeat</keyword>
<dbReference type="PANTHER" id="PTHR46128:SF285">
    <property type="entry name" value="PENTATRICOPEPTIDE REPEAT-CONTAINING PROTEIN"/>
    <property type="match status" value="1"/>
</dbReference>
<accession>A0AAD8TR47</accession>
<evidence type="ECO:0008006" key="7">
    <source>
        <dbReference type="Google" id="ProtNLM"/>
    </source>
</evidence>
<evidence type="ECO:0000313" key="6">
    <source>
        <dbReference type="Proteomes" id="UP001231189"/>
    </source>
</evidence>
<dbReference type="InterPro" id="IPR002885">
    <property type="entry name" value="PPR_rpt"/>
</dbReference>
<dbReference type="EMBL" id="JAUUTY010000001">
    <property type="protein sequence ID" value="KAK1692305.1"/>
    <property type="molecule type" value="Genomic_DNA"/>
</dbReference>
<dbReference type="PANTHER" id="PTHR46128">
    <property type="entry name" value="MITOCHONDRIAL GROUP I INTRON SPLICING FACTOR CCM1"/>
    <property type="match status" value="1"/>
</dbReference>
<feature type="repeat" description="PPR" evidence="4">
    <location>
        <begin position="141"/>
        <end position="176"/>
    </location>
</feature>
<evidence type="ECO:0000256" key="4">
    <source>
        <dbReference type="PROSITE-ProRule" id="PRU00708"/>
    </source>
</evidence>
<sequence>MSRLYSIAPAAIFLRRSSSTSPPSLRAPGVVLDAATERVRSGTFSPEDARDLFDELLLQATPVPGHALNGFLAALARTTCSDGLSLAVALFSRMSRGHGPPVASPTVHTYGILLGFCCRARQPDLALAFFSRFLRAGLNANCLIVNTLLKALCQAKRTDEAADVLLHRMPHLGCEPDAISYNTVIKGLCDGSRSNRALELLRMMAKQEAGCSPDVVSYTTVIHGFLKEGEKPNVITFNSLIDGYCLVGKMQKASRVHDDMVSVGIEPGAITYGTLIDGYFKAGMVDAALTLFQEMSAC</sequence>
<feature type="repeat" description="PPR" evidence="4">
    <location>
        <begin position="233"/>
        <end position="267"/>
    </location>
</feature>
<dbReference type="Gene3D" id="1.25.40.10">
    <property type="entry name" value="Tetratricopeptide repeat domain"/>
    <property type="match status" value="3"/>
</dbReference>
<dbReference type="PROSITE" id="PS51375">
    <property type="entry name" value="PPR"/>
    <property type="match status" value="5"/>
</dbReference>
<proteinExistence type="inferred from homology"/>
<keyword evidence="3" id="KW-0809">Transit peptide</keyword>